<reference evidence="2" key="1">
    <citation type="submission" date="2015-06" db="EMBL/GenBank/DDBJ databases">
        <authorList>
            <person name="Liu B."/>
            <person name="Wang J."/>
            <person name="Zhu Y."/>
            <person name="Liu G."/>
            <person name="Chen Q."/>
            <person name="Zheng C."/>
            <person name="Che J."/>
            <person name="Ge C."/>
            <person name="Shi H."/>
            <person name="Pan Z."/>
            <person name="Liu X."/>
        </authorList>
    </citation>
    <scope>NUCLEOTIDE SEQUENCE [LARGE SCALE GENOMIC DNA]</scope>
    <source>
        <strain evidence="2">DSM 16346</strain>
    </source>
</reference>
<evidence type="ECO:0000313" key="3">
    <source>
        <dbReference type="Proteomes" id="UP000035996"/>
    </source>
</evidence>
<feature type="domain" description="ORC1/DEAH AAA+ ATPase" evidence="1">
    <location>
        <begin position="145"/>
        <end position="289"/>
    </location>
</feature>
<proteinExistence type="predicted"/>
<organism evidence="2 3">
    <name type="scientific">Guptibacillus hwajinpoensis</name>
    <dbReference type="NCBI Taxonomy" id="208199"/>
    <lineage>
        <taxon>Bacteria</taxon>
        <taxon>Bacillati</taxon>
        <taxon>Bacillota</taxon>
        <taxon>Bacilli</taxon>
        <taxon>Bacillales</taxon>
        <taxon>Guptibacillaceae</taxon>
        <taxon>Guptibacillus</taxon>
    </lineage>
</organism>
<dbReference type="OrthoDB" id="5593847at2"/>
<dbReference type="AlphaFoldDB" id="A0A0J6CTD3"/>
<sequence>MLDEGKYVRITGGNFGIRAEYTEQKLKEYMCNPLIESLPPILSEDEVIDQLSFFPEFNFKERELSASYRYHVISRLFSYFQPFNKHIDLEQRISRVIRQGYIARNPFWRHQAEWQHHSYQALKKGQLVKSAPSDFRRTAIGFTMLGISGIGKTTAIDQVLSLYPQVIIHSKYMQNHFNLFQLSWLKIDCPFDGSIKGMCVAFFAKIDELLGTNYFKKFGSRSNSTDTMLQHMNHLARLHAIGVLIIDEIQHLSLARSGGSDKMLNFFVTLVNTIGVPVILIGTNKAVSILQSEFRQARRGSGQGDMIWNQMPKDEMWDLFIEGMWEFQWTKNTTILTKEINDLLYEESQGILDIAKKLYMISQLRAINTGKEKITSRLIKQVASDSFKLVQPMMKALKSGNPLKIAEYEDIRPIDYDEFVEQYRETIDLKEQIRQQKIIESKKRKKQTSSLKEKVVVMLLNLDVEAEKAQELTERAIKTLGIETKPALIVNEVLNNLNQVDNNQKQRKQKNTNKKDKRDLRFLLEKGRKEKLSAYEIFLDFGIIKNDYEDAG</sequence>
<dbReference type="RefSeq" id="WP_048313037.1">
    <property type="nucleotide sequence ID" value="NZ_CP119526.1"/>
</dbReference>
<dbReference type="SUPFAM" id="SSF52540">
    <property type="entry name" value="P-loop containing nucleoside triphosphate hydrolases"/>
    <property type="match status" value="1"/>
</dbReference>
<dbReference type="EMBL" id="LELK01000006">
    <property type="protein sequence ID" value="KMM36355.1"/>
    <property type="molecule type" value="Genomic_DNA"/>
</dbReference>
<dbReference type="STRING" id="157733.AB986_18115"/>
<keyword evidence="3" id="KW-1185">Reference proteome</keyword>
<accession>A0A0J6CTD3</accession>
<dbReference type="GO" id="GO:0016887">
    <property type="term" value="F:ATP hydrolysis activity"/>
    <property type="evidence" value="ECO:0007669"/>
    <property type="project" value="InterPro"/>
</dbReference>
<dbReference type="PATRIC" id="fig|157733.3.peg.2090"/>
<dbReference type="Gene3D" id="3.40.50.300">
    <property type="entry name" value="P-loop containing nucleotide triphosphate hydrolases"/>
    <property type="match status" value="1"/>
</dbReference>
<evidence type="ECO:0000259" key="1">
    <source>
        <dbReference type="Pfam" id="PF13401"/>
    </source>
</evidence>
<dbReference type="Pfam" id="PF13401">
    <property type="entry name" value="AAA_22"/>
    <property type="match status" value="1"/>
</dbReference>
<evidence type="ECO:0000313" key="2">
    <source>
        <dbReference type="EMBL" id="KMM36355.1"/>
    </source>
</evidence>
<name>A0A0J6CTD3_9BACL</name>
<dbReference type="Proteomes" id="UP000035996">
    <property type="component" value="Unassembled WGS sequence"/>
</dbReference>
<dbReference type="InterPro" id="IPR027417">
    <property type="entry name" value="P-loop_NTPase"/>
</dbReference>
<gene>
    <name evidence="2" type="ORF">AB986_18115</name>
</gene>
<protein>
    <submittedName>
        <fullName evidence="2">ATPase AAA</fullName>
    </submittedName>
</protein>
<comment type="caution">
    <text evidence="2">The sequence shown here is derived from an EMBL/GenBank/DDBJ whole genome shotgun (WGS) entry which is preliminary data.</text>
</comment>
<dbReference type="InterPro" id="IPR049945">
    <property type="entry name" value="AAA_22"/>
</dbReference>